<keyword evidence="3" id="KW-1185">Reference proteome</keyword>
<feature type="compositionally biased region" description="Basic and acidic residues" evidence="1">
    <location>
        <begin position="123"/>
        <end position="134"/>
    </location>
</feature>
<dbReference type="STRING" id="264462.Bd0457"/>
<feature type="region of interest" description="Disordered" evidence="1">
    <location>
        <begin position="1"/>
        <end position="188"/>
    </location>
</feature>
<reference evidence="2 3" key="1">
    <citation type="journal article" date="2004" name="Science">
        <title>A predator unmasked: life cycle of Bdellovibrio bacteriovorus from a genomic perspective.</title>
        <authorList>
            <person name="Rendulic S."/>
            <person name="Jagtap P."/>
            <person name="Rosinus A."/>
            <person name="Eppinger M."/>
            <person name="Baar C."/>
            <person name="Lanz C."/>
            <person name="Keller H."/>
            <person name="Lambert C."/>
            <person name="Evans K.J."/>
            <person name="Goesmann A."/>
            <person name="Meyer F."/>
            <person name="Sockett R.E."/>
            <person name="Schuster S.C."/>
        </authorList>
    </citation>
    <scope>NUCLEOTIDE SEQUENCE [LARGE SCALE GENOMIC DNA]</scope>
    <source>
        <strain evidence="3">ATCC 15356 / DSM 50701 / NCIMB 9529 / HD100</strain>
    </source>
</reference>
<feature type="compositionally biased region" description="Basic and acidic residues" evidence="1">
    <location>
        <begin position="39"/>
        <end position="73"/>
    </location>
</feature>
<evidence type="ECO:0000313" key="3">
    <source>
        <dbReference type="Proteomes" id="UP000008080"/>
    </source>
</evidence>
<dbReference type="AlphaFoldDB" id="Q6MQK9"/>
<dbReference type="Proteomes" id="UP000008080">
    <property type="component" value="Chromosome"/>
</dbReference>
<protein>
    <submittedName>
        <fullName evidence="2">Uncharacterized protein</fullName>
    </submittedName>
</protein>
<organism evidence="2 3">
    <name type="scientific">Bdellovibrio bacteriovorus (strain ATCC 15356 / DSM 50701 / NCIMB 9529 / HD100)</name>
    <dbReference type="NCBI Taxonomy" id="264462"/>
    <lineage>
        <taxon>Bacteria</taxon>
        <taxon>Pseudomonadati</taxon>
        <taxon>Bdellovibrionota</taxon>
        <taxon>Bdellovibrionia</taxon>
        <taxon>Bdellovibrionales</taxon>
        <taxon>Pseudobdellovibrionaceae</taxon>
        <taxon>Bdellovibrio</taxon>
    </lineage>
</organism>
<evidence type="ECO:0000313" key="2">
    <source>
        <dbReference type="EMBL" id="CAE78438.1"/>
    </source>
</evidence>
<feature type="compositionally biased region" description="Basic and acidic residues" evidence="1">
    <location>
        <begin position="1"/>
        <end position="21"/>
    </location>
</feature>
<accession>Q6MQK9</accession>
<feature type="compositionally biased region" description="Basic and acidic residues" evidence="1">
    <location>
        <begin position="88"/>
        <end position="116"/>
    </location>
</feature>
<gene>
    <name evidence="2" type="ordered locus">Bd0457</name>
</gene>
<dbReference type="HOGENOM" id="CLU_1438485_0_0_7"/>
<name>Q6MQK9_BDEBA</name>
<dbReference type="KEGG" id="bba:Bd0457"/>
<sequence>MERNRWRQDDSRRRDRDREPDYSEFIDEYEQRFQAPPVPEERQRYRRESRPPDDYVDYRERSPRPHPDYDERPRRLRRRDNEDNLDFEMNRDYERGTEMDYRDYEPHRERYPDERAYGQSDWTPRDSYEAERIRNGYRNSYEARHPELDRHYDRHFDYRYGSDDIDFDSREERPLRRPRRRPRHRSGY</sequence>
<proteinExistence type="predicted"/>
<feature type="compositionally biased region" description="Basic and acidic residues" evidence="1">
    <location>
        <begin position="141"/>
        <end position="175"/>
    </location>
</feature>
<evidence type="ECO:0000256" key="1">
    <source>
        <dbReference type="SAM" id="MobiDB-lite"/>
    </source>
</evidence>
<dbReference type="EMBL" id="BX842647">
    <property type="protein sequence ID" value="CAE78438.1"/>
    <property type="molecule type" value="Genomic_DNA"/>
</dbReference>
<feature type="compositionally biased region" description="Basic residues" evidence="1">
    <location>
        <begin position="176"/>
        <end position="188"/>
    </location>
</feature>